<proteinExistence type="predicted"/>
<feature type="compositionally biased region" description="Basic residues" evidence="1">
    <location>
        <begin position="145"/>
        <end position="157"/>
    </location>
</feature>
<feature type="region of interest" description="Disordered" evidence="1">
    <location>
        <begin position="145"/>
        <end position="182"/>
    </location>
</feature>
<dbReference type="AlphaFoldDB" id="A0A6J4T1K1"/>
<reference evidence="2" key="1">
    <citation type="submission" date="2020-02" db="EMBL/GenBank/DDBJ databases">
        <authorList>
            <person name="Meier V. D."/>
        </authorList>
    </citation>
    <scope>NUCLEOTIDE SEQUENCE</scope>
    <source>
        <strain evidence="2">AVDCRST_MAG05</strain>
    </source>
</reference>
<evidence type="ECO:0000256" key="1">
    <source>
        <dbReference type="SAM" id="MobiDB-lite"/>
    </source>
</evidence>
<protein>
    <submittedName>
        <fullName evidence="2">O-acetyl-ADP-ribose deacetylase</fullName>
    </submittedName>
</protein>
<gene>
    <name evidence="2" type="ORF">AVDCRST_MAG05-3012</name>
</gene>
<feature type="non-terminal residue" evidence="2">
    <location>
        <position position="1"/>
    </location>
</feature>
<feature type="compositionally biased region" description="Basic residues" evidence="1">
    <location>
        <begin position="23"/>
        <end position="51"/>
    </location>
</feature>
<feature type="non-terminal residue" evidence="2">
    <location>
        <position position="182"/>
    </location>
</feature>
<accession>A0A6J4T1K1</accession>
<sequence length="182" mass="20687">ERSRRRRDGRVRPRGHNGAGGRGRCRQRGQRKARARRGRGRRHPPRRRPGAGRRGDAARAHKPGGGRHNRRPRAAEPVRDPHPGTRLRPGPARGGAAGPLLPQRARPCRRERRTLHRLPRHLDRHLRVPGRRCRRRRTAYRTRRVGRLEHRKPRPLRAVRGGGPPGPREGALRDVPGGPGDL</sequence>
<feature type="compositionally biased region" description="Basic residues" evidence="1">
    <location>
        <begin position="60"/>
        <end position="72"/>
    </location>
</feature>
<name>A0A6J4T1K1_9ACTN</name>
<evidence type="ECO:0000313" key="2">
    <source>
        <dbReference type="EMBL" id="CAA9510872.1"/>
    </source>
</evidence>
<dbReference type="EMBL" id="CADCVM010000333">
    <property type="protein sequence ID" value="CAA9510872.1"/>
    <property type="molecule type" value="Genomic_DNA"/>
</dbReference>
<feature type="compositionally biased region" description="Basic and acidic residues" evidence="1">
    <location>
        <begin position="73"/>
        <end position="83"/>
    </location>
</feature>
<organism evidence="2">
    <name type="scientific">uncultured Rubrobacteraceae bacterium</name>
    <dbReference type="NCBI Taxonomy" id="349277"/>
    <lineage>
        <taxon>Bacteria</taxon>
        <taxon>Bacillati</taxon>
        <taxon>Actinomycetota</taxon>
        <taxon>Rubrobacteria</taxon>
        <taxon>Rubrobacterales</taxon>
        <taxon>Rubrobacteraceae</taxon>
        <taxon>environmental samples</taxon>
    </lineage>
</organism>
<feature type="region of interest" description="Disordered" evidence="1">
    <location>
        <begin position="1"/>
        <end position="106"/>
    </location>
</feature>
<feature type="compositionally biased region" description="Basic residues" evidence="1">
    <location>
        <begin position="1"/>
        <end position="15"/>
    </location>
</feature>